<dbReference type="RefSeq" id="XP_034256353.1">
    <property type="nucleotide sequence ID" value="XM_034400462.1"/>
</dbReference>
<proteinExistence type="predicted"/>
<evidence type="ECO:0000313" key="2">
    <source>
        <dbReference type="RefSeq" id="XP_034256353.1"/>
    </source>
</evidence>
<accession>A0A6P9ADN1</accession>
<dbReference type="GeneID" id="117654209"/>
<protein>
    <submittedName>
        <fullName evidence="2">Uncharacterized protein LOC117654209</fullName>
    </submittedName>
</protein>
<keyword evidence="1" id="KW-1185">Reference proteome</keyword>
<evidence type="ECO:0000313" key="1">
    <source>
        <dbReference type="Proteomes" id="UP000515158"/>
    </source>
</evidence>
<dbReference type="Proteomes" id="UP000515158">
    <property type="component" value="Unplaced"/>
</dbReference>
<reference evidence="2" key="1">
    <citation type="submission" date="2025-08" db="UniProtKB">
        <authorList>
            <consortium name="RefSeq"/>
        </authorList>
    </citation>
    <scope>IDENTIFICATION</scope>
    <source>
        <tissue evidence="2">Total insect</tissue>
    </source>
</reference>
<dbReference type="AlphaFoldDB" id="A0A6P9ADN1"/>
<gene>
    <name evidence="2" type="primary">LOC117654209</name>
</gene>
<organism evidence="2">
    <name type="scientific">Thrips palmi</name>
    <name type="common">Melon thrips</name>
    <dbReference type="NCBI Taxonomy" id="161013"/>
    <lineage>
        <taxon>Eukaryota</taxon>
        <taxon>Metazoa</taxon>
        <taxon>Ecdysozoa</taxon>
        <taxon>Arthropoda</taxon>
        <taxon>Hexapoda</taxon>
        <taxon>Insecta</taxon>
        <taxon>Pterygota</taxon>
        <taxon>Neoptera</taxon>
        <taxon>Paraneoptera</taxon>
        <taxon>Thysanoptera</taxon>
        <taxon>Terebrantia</taxon>
        <taxon>Thripoidea</taxon>
        <taxon>Thripidae</taxon>
        <taxon>Thrips</taxon>
    </lineage>
</organism>
<name>A0A6P9ADN1_THRPL</name>
<sequence>MERVLTGSEDLLSKMKSCQQFSKFNHSFATPRMITMHQKLVPMIALLVLLVTPVARCRFINAYAGPYISYADRVFECSDDGPKAQLQVHLRFSHFNRFKPYEKQTATGNVTLLQDVDDSHSEHSTFITKKVLPHAAHWH</sequence>
<dbReference type="KEGG" id="tpal:117654209"/>
<dbReference type="InParanoid" id="A0A6P9ADN1"/>